<comment type="similarity">
    <text evidence="1">Belongs to the metallo-beta-lactamase superfamily.</text>
</comment>
<dbReference type="GO" id="GO:0016787">
    <property type="term" value="F:hydrolase activity"/>
    <property type="evidence" value="ECO:0007669"/>
    <property type="project" value="UniProtKB-KW"/>
</dbReference>
<dbReference type="SUPFAM" id="SSF56281">
    <property type="entry name" value="Metallo-hydrolase/oxidoreductase"/>
    <property type="match status" value="1"/>
</dbReference>
<evidence type="ECO:0000256" key="3">
    <source>
        <dbReference type="ARBA" id="ARBA00022801"/>
    </source>
</evidence>
<dbReference type="Pfam" id="PF00753">
    <property type="entry name" value="Lactamase_B"/>
    <property type="match status" value="1"/>
</dbReference>
<dbReference type="GO" id="GO:0046872">
    <property type="term" value="F:metal ion binding"/>
    <property type="evidence" value="ECO:0007669"/>
    <property type="project" value="UniProtKB-KW"/>
</dbReference>
<proteinExistence type="inferred from homology"/>
<evidence type="ECO:0000259" key="5">
    <source>
        <dbReference type="SMART" id="SM00849"/>
    </source>
</evidence>
<accession>A0A5B6TBW0</accession>
<dbReference type="AlphaFoldDB" id="A0A5B6TBW0"/>
<dbReference type="Proteomes" id="UP000324133">
    <property type="component" value="Unassembled WGS sequence"/>
</dbReference>
<dbReference type="InterPro" id="IPR051013">
    <property type="entry name" value="MBL_superfamily_lactonases"/>
</dbReference>
<organism evidence="6 7">
    <name type="scientific">Rufibacter hautae</name>
    <dbReference type="NCBI Taxonomy" id="2595005"/>
    <lineage>
        <taxon>Bacteria</taxon>
        <taxon>Pseudomonadati</taxon>
        <taxon>Bacteroidota</taxon>
        <taxon>Cytophagia</taxon>
        <taxon>Cytophagales</taxon>
        <taxon>Hymenobacteraceae</taxon>
        <taxon>Rufibacter</taxon>
    </lineage>
</organism>
<evidence type="ECO:0000313" key="6">
    <source>
        <dbReference type="EMBL" id="KAA3437658.1"/>
    </source>
</evidence>
<gene>
    <name evidence="6" type="ORF">FOA19_10145</name>
</gene>
<name>A0A5B6TBW0_9BACT</name>
<dbReference type="InterPro" id="IPR036866">
    <property type="entry name" value="RibonucZ/Hydroxyglut_hydro"/>
</dbReference>
<keyword evidence="7" id="KW-1185">Reference proteome</keyword>
<dbReference type="SMART" id="SM00849">
    <property type="entry name" value="Lactamase_B"/>
    <property type="match status" value="1"/>
</dbReference>
<dbReference type="Gene3D" id="3.60.15.10">
    <property type="entry name" value="Ribonuclease Z/Hydroxyacylglutathione hydrolase-like"/>
    <property type="match status" value="1"/>
</dbReference>
<evidence type="ECO:0000256" key="1">
    <source>
        <dbReference type="ARBA" id="ARBA00007749"/>
    </source>
</evidence>
<evidence type="ECO:0000313" key="7">
    <source>
        <dbReference type="Proteomes" id="UP000324133"/>
    </source>
</evidence>
<dbReference type="RefSeq" id="WP_149090721.1">
    <property type="nucleotide sequence ID" value="NZ_VKKY01000002.1"/>
</dbReference>
<dbReference type="OrthoDB" id="9802248at2"/>
<keyword evidence="3 6" id="KW-0378">Hydrolase</keyword>
<dbReference type="InterPro" id="IPR001279">
    <property type="entry name" value="Metallo-B-lactamas"/>
</dbReference>
<sequence length="322" mass="36864">MRRRKFLKGSAAMIGGFPFLHLDGLKLLGGGFPMEEEVFTFEVGQIRCTVFRDLMFKYQAKDYFINASPEELEPSLRRYHVTPDNIPSPFIAVLLQLGDKKILIDTGMGFSEKPLVFRGNPYVIKGRLHHLLHQEKIKGEDITDVIITHFHPDHIGGLFTEQGKLNFPNARFHTHEDEWAYWHSSLSGNQPALFRYFIEKNITPLKNLNLNLLRGDFADVLPGITAVKAEGHTPGQIAINIHSGKNHLLYISDAFLHPLHMERLDWQTNYDLDHQKARQSRVKLLELAHRDDMLINAFHFSFPGLGRIDKSGSGWVWGYTGK</sequence>
<reference evidence="6 7" key="1">
    <citation type="submission" date="2019-07" db="EMBL/GenBank/DDBJ databases">
        <title>Rufibacter sp. nov., isolated from lake sediment.</title>
        <authorList>
            <person name="Qu J.-H."/>
        </authorList>
    </citation>
    <scope>NUCLEOTIDE SEQUENCE [LARGE SCALE GENOMIC DNA]</scope>
    <source>
        <strain evidence="6 7">NBS58-1</strain>
    </source>
</reference>
<comment type="caution">
    <text evidence="6">The sequence shown here is derived from an EMBL/GenBank/DDBJ whole genome shotgun (WGS) entry which is preliminary data.</text>
</comment>
<evidence type="ECO:0000256" key="2">
    <source>
        <dbReference type="ARBA" id="ARBA00022723"/>
    </source>
</evidence>
<keyword evidence="2" id="KW-0479">Metal-binding</keyword>
<dbReference type="PANTHER" id="PTHR42978">
    <property type="entry name" value="QUORUM-QUENCHING LACTONASE YTNP-RELATED-RELATED"/>
    <property type="match status" value="1"/>
</dbReference>
<dbReference type="CDD" id="cd07720">
    <property type="entry name" value="OPHC2-like_MBL-fold"/>
    <property type="match status" value="1"/>
</dbReference>
<protein>
    <submittedName>
        <fullName evidence="6">MBL fold metallo-hydrolase</fullName>
    </submittedName>
</protein>
<dbReference type="EMBL" id="VKKY01000002">
    <property type="protein sequence ID" value="KAA3437658.1"/>
    <property type="molecule type" value="Genomic_DNA"/>
</dbReference>
<keyword evidence="4" id="KW-0862">Zinc</keyword>
<evidence type="ECO:0000256" key="4">
    <source>
        <dbReference type="ARBA" id="ARBA00022833"/>
    </source>
</evidence>
<feature type="domain" description="Metallo-beta-lactamase" evidence="5">
    <location>
        <begin position="89"/>
        <end position="299"/>
    </location>
</feature>